<dbReference type="CDD" id="cd05911">
    <property type="entry name" value="Firefly_Luc_like"/>
    <property type="match status" value="1"/>
</dbReference>
<keyword evidence="10" id="KW-0455">Luminescence</keyword>
<keyword evidence="16" id="KW-1185">Reference proteome</keyword>
<dbReference type="OrthoDB" id="10253869at2759"/>
<evidence type="ECO:0000256" key="5">
    <source>
        <dbReference type="ARBA" id="ARBA00022741"/>
    </source>
</evidence>
<dbReference type="GO" id="GO:0004467">
    <property type="term" value="F:long-chain fatty acid-CoA ligase activity"/>
    <property type="evidence" value="ECO:0007669"/>
    <property type="project" value="TreeGrafter"/>
</dbReference>
<comment type="subcellular location">
    <subcellularLocation>
        <location evidence="1">Peroxisome</location>
    </subcellularLocation>
</comment>
<evidence type="ECO:0000256" key="1">
    <source>
        <dbReference type="ARBA" id="ARBA00004275"/>
    </source>
</evidence>
<dbReference type="PANTHER" id="PTHR24096">
    <property type="entry name" value="LONG-CHAIN-FATTY-ACID--COA LIGASE"/>
    <property type="match status" value="1"/>
</dbReference>
<comment type="catalytic activity">
    <reaction evidence="12">
        <text>firefly D-luciferin + ATP + O2 = firefly oxyluciferin + hnu + AMP + CO2 + diphosphate</text>
        <dbReference type="Rhea" id="RHEA:10732"/>
        <dbReference type="ChEBI" id="CHEBI:15379"/>
        <dbReference type="ChEBI" id="CHEBI:16526"/>
        <dbReference type="ChEBI" id="CHEBI:16792"/>
        <dbReference type="ChEBI" id="CHEBI:30212"/>
        <dbReference type="ChEBI" id="CHEBI:30616"/>
        <dbReference type="ChEBI" id="CHEBI:33019"/>
        <dbReference type="ChEBI" id="CHEBI:58038"/>
        <dbReference type="ChEBI" id="CHEBI:456215"/>
        <dbReference type="EC" id="1.13.12.7"/>
    </reaction>
</comment>
<evidence type="ECO:0000256" key="4">
    <source>
        <dbReference type="ARBA" id="ARBA00019043"/>
    </source>
</evidence>
<name>A0A921ZKW9_MANSE</name>
<evidence type="ECO:0000256" key="11">
    <source>
        <dbReference type="ARBA" id="ARBA00023262"/>
    </source>
</evidence>
<dbReference type="InterPro" id="IPR025110">
    <property type="entry name" value="AMP-bd_C"/>
</dbReference>
<dbReference type="GO" id="GO:0046949">
    <property type="term" value="P:fatty-acyl-CoA biosynthetic process"/>
    <property type="evidence" value="ECO:0007669"/>
    <property type="project" value="TreeGrafter"/>
</dbReference>
<dbReference type="EMBL" id="JH668604">
    <property type="protein sequence ID" value="KAG6458994.1"/>
    <property type="molecule type" value="Genomic_DNA"/>
</dbReference>
<keyword evidence="6" id="KW-0067">ATP-binding</keyword>
<feature type="domain" description="AMP-binding enzyme C-terminal" evidence="14">
    <location>
        <begin position="481"/>
        <end position="556"/>
    </location>
</feature>
<evidence type="ECO:0000259" key="13">
    <source>
        <dbReference type="Pfam" id="PF00501"/>
    </source>
</evidence>
<dbReference type="InterPro" id="IPR000873">
    <property type="entry name" value="AMP-dep_synth/lig_dom"/>
</dbReference>
<reference evidence="15" key="1">
    <citation type="journal article" date="2016" name="Insect Biochem. Mol. Biol.">
        <title>Multifaceted biological insights from a draft genome sequence of the tobacco hornworm moth, Manduca sexta.</title>
        <authorList>
            <person name="Kanost M.R."/>
            <person name="Arrese E.L."/>
            <person name="Cao X."/>
            <person name="Chen Y.R."/>
            <person name="Chellapilla S."/>
            <person name="Goldsmith M.R."/>
            <person name="Grosse-Wilde E."/>
            <person name="Heckel D.G."/>
            <person name="Herndon N."/>
            <person name="Jiang H."/>
            <person name="Papanicolaou A."/>
            <person name="Qu J."/>
            <person name="Soulages J.L."/>
            <person name="Vogel H."/>
            <person name="Walters J."/>
            <person name="Waterhouse R.M."/>
            <person name="Ahn S.J."/>
            <person name="Almeida F.C."/>
            <person name="An C."/>
            <person name="Aqrawi P."/>
            <person name="Bretschneider A."/>
            <person name="Bryant W.B."/>
            <person name="Bucks S."/>
            <person name="Chao H."/>
            <person name="Chevignon G."/>
            <person name="Christen J.M."/>
            <person name="Clarke D.F."/>
            <person name="Dittmer N.T."/>
            <person name="Ferguson L.C.F."/>
            <person name="Garavelou S."/>
            <person name="Gordon K.H.J."/>
            <person name="Gunaratna R.T."/>
            <person name="Han Y."/>
            <person name="Hauser F."/>
            <person name="He Y."/>
            <person name="Heidel-Fischer H."/>
            <person name="Hirsh A."/>
            <person name="Hu Y."/>
            <person name="Jiang H."/>
            <person name="Kalra D."/>
            <person name="Klinner C."/>
            <person name="Konig C."/>
            <person name="Kovar C."/>
            <person name="Kroll A.R."/>
            <person name="Kuwar S.S."/>
            <person name="Lee S.L."/>
            <person name="Lehman R."/>
            <person name="Li K."/>
            <person name="Li Z."/>
            <person name="Liang H."/>
            <person name="Lovelace S."/>
            <person name="Lu Z."/>
            <person name="Mansfield J.H."/>
            <person name="McCulloch K.J."/>
            <person name="Mathew T."/>
            <person name="Morton B."/>
            <person name="Muzny D.M."/>
            <person name="Neunemann D."/>
            <person name="Ongeri F."/>
            <person name="Pauchet Y."/>
            <person name="Pu L.L."/>
            <person name="Pyrousis I."/>
            <person name="Rao X.J."/>
            <person name="Redding A."/>
            <person name="Roesel C."/>
            <person name="Sanchez-Gracia A."/>
            <person name="Schaack S."/>
            <person name="Shukla A."/>
            <person name="Tetreau G."/>
            <person name="Wang Y."/>
            <person name="Xiong G.H."/>
            <person name="Traut W."/>
            <person name="Walsh T.K."/>
            <person name="Worley K.C."/>
            <person name="Wu D."/>
            <person name="Wu W."/>
            <person name="Wu Y.Q."/>
            <person name="Zhang X."/>
            <person name="Zou Z."/>
            <person name="Zucker H."/>
            <person name="Briscoe A.D."/>
            <person name="Burmester T."/>
            <person name="Clem R.J."/>
            <person name="Feyereisen R."/>
            <person name="Grimmelikhuijzen C.J.P."/>
            <person name="Hamodrakas S.J."/>
            <person name="Hansson B.S."/>
            <person name="Huguet E."/>
            <person name="Jermiin L.S."/>
            <person name="Lan Q."/>
            <person name="Lehman H.K."/>
            <person name="Lorenzen M."/>
            <person name="Merzendorfer H."/>
            <person name="Michalopoulos I."/>
            <person name="Morton D.B."/>
            <person name="Muthukrishnan S."/>
            <person name="Oakeshott J.G."/>
            <person name="Palmer W."/>
            <person name="Park Y."/>
            <person name="Passarelli A.L."/>
            <person name="Rozas J."/>
            <person name="Schwartz L.M."/>
            <person name="Smith W."/>
            <person name="Southgate A."/>
            <person name="Vilcinskas A."/>
            <person name="Vogt R."/>
            <person name="Wang P."/>
            <person name="Werren J."/>
            <person name="Yu X.Q."/>
            <person name="Zhou J.J."/>
            <person name="Brown S.J."/>
            <person name="Scherer S.E."/>
            <person name="Richards S."/>
            <person name="Blissard G.W."/>
        </authorList>
    </citation>
    <scope>NUCLEOTIDE SEQUENCE</scope>
</reference>
<dbReference type="GO" id="GO:0008218">
    <property type="term" value="P:bioluminescence"/>
    <property type="evidence" value="ECO:0007669"/>
    <property type="project" value="UniProtKB-KW"/>
</dbReference>
<dbReference type="FunFam" id="3.40.50.12780:FF:000003">
    <property type="entry name" value="Long-chain-fatty-acid--CoA ligase FadD"/>
    <property type="match status" value="1"/>
</dbReference>
<organism evidence="15 16">
    <name type="scientific">Manduca sexta</name>
    <name type="common">Tobacco hawkmoth</name>
    <name type="synonym">Tobacco hornworm</name>
    <dbReference type="NCBI Taxonomy" id="7130"/>
    <lineage>
        <taxon>Eukaryota</taxon>
        <taxon>Metazoa</taxon>
        <taxon>Ecdysozoa</taxon>
        <taxon>Arthropoda</taxon>
        <taxon>Hexapoda</taxon>
        <taxon>Insecta</taxon>
        <taxon>Pterygota</taxon>
        <taxon>Neoptera</taxon>
        <taxon>Endopterygota</taxon>
        <taxon>Lepidoptera</taxon>
        <taxon>Glossata</taxon>
        <taxon>Ditrysia</taxon>
        <taxon>Bombycoidea</taxon>
        <taxon>Sphingidae</taxon>
        <taxon>Sphinginae</taxon>
        <taxon>Sphingini</taxon>
        <taxon>Manduca</taxon>
    </lineage>
</organism>
<evidence type="ECO:0000256" key="8">
    <source>
        <dbReference type="ARBA" id="ARBA00023033"/>
    </source>
</evidence>
<dbReference type="Proteomes" id="UP000791440">
    <property type="component" value="Unassembled WGS sequence"/>
</dbReference>
<evidence type="ECO:0000313" key="16">
    <source>
        <dbReference type="Proteomes" id="UP000791440"/>
    </source>
</evidence>
<keyword evidence="5" id="KW-0547">Nucleotide-binding</keyword>
<evidence type="ECO:0000313" key="15">
    <source>
        <dbReference type="EMBL" id="KAG6458994.1"/>
    </source>
</evidence>
<evidence type="ECO:0000256" key="10">
    <source>
        <dbReference type="ARBA" id="ARBA00023223"/>
    </source>
</evidence>
<keyword evidence="8" id="KW-0503">Monooxygenase</keyword>
<keyword evidence="7" id="KW-0560">Oxidoreductase</keyword>
<dbReference type="Gene3D" id="3.40.50.12780">
    <property type="entry name" value="N-terminal domain of ligase-like"/>
    <property type="match status" value="1"/>
</dbReference>
<dbReference type="EC" id="1.13.12.7" evidence="3"/>
<evidence type="ECO:0000256" key="7">
    <source>
        <dbReference type="ARBA" id="ARBA00023002"/>
    </source>
</evidence>
<comment type="similarity">
    <text evidence="2">Belongs to the ATP-dependent AMP-binding enzyme family.</text>
</comment>
<dbReference type="FunFam" id="3.30.300.30:FF:000007">
    <property type="entry name" value="4-coumarate--CoA ligase 2"/>
    <property type="match status" value="1"/>
</dbReference>
<evidence type="ECO:0000259" key="14">
    <source>
        <dbReference type="Pfam" id="PF13193"/>
    </source>
</evidence>
<keyword evidence="11" id="KW-0599">Photoprotein</keyword>
<accession>A0A921ZKW9</accession>
<comment type="caution">
    <text evidence="15">The sequence shown here is derived from an EMBL/GenBank/DDBJ whole genome shotgun (WGS) entry which is preliminary data.</text>
</comment>
<dbReference type="InterPro" id="IPR020845">
    <property type="entry name" value="AMP-binding_CS"/>
</dbReference>
<dbReference type="Gene3D" id="3.30.300.30">
    <property type="match status" value="1"/>
</dbReference>
<dbReference type="GO" id="GO:0004497">
    <property type="term" value="F:monooxygenase activity"/>
    <property type="evidence" value="ECO:0007669"/>
    <property type="project" value="UniProtKB-KW"/>
</dbReference>
<keyword evidence="9" id="KW-0576">Peroxisome</keyword>
<dbReference type="Pfam" id="PF00501">
    <property type="entry name" value="AMP-binding"/>
    <property type="match status" value="1"/>
</dbReference>
<sequence length="567" mass="62314">MIMALNAITRTAQRIVGNSGILLSSRSSSLWTSDNIVKSPHKDVVIPNRTVVEHVWEDILKWADKTALVCGVTNRSITYQQLYKYSRNFAAQLRTQLKIRDGDVVCIMMPNSPEYGVAMLGILEAGAEVTTINPIYTAHEVHRQLVLANPNVVIGVPSTIKVLKEALQLAQKDLPIIGLNDGTGLPSGVISFQEFVIDSNPDLSVLKEVSKKPEDIAFLPYSSGTTGLPKGVELTNRNVVANCVQQESDPIKFYNDTTSLNQDATLAVLPFYHIYGLVIILLHKLSAGLKVVTLPKFQPDSFLSTLKEHKIQLLCAAPPMVLFLGSHPDVKKEHLESIKTITSGAAPLPRNDVQRVLEKVQPDTNLLQIYGLTETSPLATAMLRGSTAYSTAGYAIANTQLRVVDSDLRSLEPNQVGELLIRGPQVMKGYRNNPEATKAVITEGWFRSGDLASLGKDGVVTIVDRLKELIKVKGYQVPPAELENILKEHPAVLDAAVVGMPDKKAGEVPKAFIVKKDGVKVQPEDIIKFVAERVAEFKRIKEVTFLDELPKNPSGKILRRVLKDKYC</sequence>
<evidence type="ECO:0000256" key="3">
    <source>
        <dbReference type="ARBA" id="ARBA00012532"/>
    </source>
</evidence>
<dbReference type="SUPFAM" id="SSF56801">
    <property type="entry name" value="Acetyl-CoA synthetase-like"/>
    <property type="match status" value="1"/>
</dbReference>
<proteinExistence type="inferred from homology"/>
<protein>
    <recommendedName>
        <fullName evidence="4">Luciferin 4-monooxygenase</fullName>
        <ecNumber evidence="3">1.13.12.7</ecNumber>
    </recommendedName>
</protein>
<reference evidence="15" key="2">
    <citation type="submission" date="2020-12" db="EMBL/GenBank/DDBJ databases">
        <authorList>
            <person name="Kanost M."/>
        </authorList>
    </citation>
    <scope>NUCLEOTIDE SEQUENCE</scope>
</reference>
<dbReference type="PANTHER" id="PTHR24096:SF422">
    <property type="entry name" value="BCDNA.GH02901"/>
    <property type="match status" value="1"/>
</dbReference>
<feature type="domain" description="AMP-dependent synthetase/ligase" evidence="13">
    <location>
        <begin position="60"/>
        <end position="430"/>
    </location>
</feature>
<dbReference type="Pfam" id="PF13193">
    <property type="entry name" value="AMP-binding_C"/>
    <property type="match status" value="1"/>
</dbReference>
<evidence type="ECO:0000256" key="6">
    <source>
        <dbReference type="ARBA" id="ARBA00022840"/>
    </source>
</evidence>
<dbReference type="GO" id="GO:0005524">
    <property type="term" value="F:ATP binding"/>
    <property type="evidence" value="ECO:0007669"/>
    <property type="project" value="UniProtKB-KW"/>
</dbReference>
<dbReference type="AlphaFoldDB" id="A0A921ZKW9"/>
<gene>
    <name evidence="15" type="ORF">O3G_MSEX011151</name>
</gene>
<evidence type="ECO:0000256" key="2">
    <source>
        <dbReference type="ARBA" id="ARBA00006432"/>
    </source>
</evidence>
<dbReference type="InterPro" id="IPR042099">
    <property type="entry name" value="ANL_N_sf"/>
</dbReference>
<evidence type="ECO:0000256" key="12">
    <source>
        <dbReference type="ARBA" id="ARBA00048497"/>
    </source>
</evidence>
<dbReference type="GO" id="GO:0005777">
    <property type="term" value="C:peroxisome"/>
    <property type="evidence" value="ECO:0007669"/>
    <property type="project" value="UniProtKB-SubCell"/>
</dbReference>
<evidence type="ECO:0000256" key="9">
    <source>
        <dbReference type="ARBA" id="ARBA00023140"/>
    </source>
</evidence>
<dbReference type="PROSITE" id="PS00455">
    <property type="entry name" value="AMP_BINDING"/>
    <property type="match status" value="1"/>
</dbReference>
<dbReference type="InterPro" id="IPR045851">
    <property type="entry name" value="AMP-bd_C_sf"/>
</dbReference>